<organism evidence="1 2">
    <name type="scientific">Apiosordaria backusii</name>
    <dbReference type="NCBI Taxonomy" id="314023"/>
    <lineage>
        <taxon>Eukaryota</taxon>
        <taxon>Fungi</taxon>
        <taxon>Dikarya</taxon>
        <taxon>Ascomycota</taxon>
        <taxon>Pezizomycotina</taxon>
        <taxon>Sordariomycetes</taxon>
        <taxon>Sordariomycetidae</taxon>
        <taxon>Sordariales</taxon>
        <taxon>Lasiosphaeriaceae</taxon>
        <taxon>Apiosordaria</taxon>
    </lineage>
</organism>
<keyword evidence="2" id="KW-1185">Reference proteome</keyword>
<dbReference type="Gene3D" id="3.90.550.10">
    <property type="entry name" value="Spore Coat Polysaccharide Biosynthesis Protein SpsA, Chain A"/>
    <property type="match status" value="1"/>
</dbReference>
<evidence type="ECO:0000313" key="1">
    <source>
        <dbReference type="EMBL" id="KAK0718739.1"/>
    </source>
</evidence>
<sequence>MAWFAFASEGPVSWSTDAIAAPLVKVASSFARYRPRLRLLGENVPCVDIIILVCNEKLDIIQDTVRATFNIDYPAYRFRMIFSDDGRNRKLEAWVLQLAVDTPNLYSTARVKYRPAGYVQSWHFESRYCCA</sequence>
<protein>
    <submittedName>
        <fullName evidence="1">Uncharacterized protein</fullName>
    </submittedName>
</protein>
<reference evidence="1" key="1">
    <citation type="submission" date="2023-06" db="EMBL/GenBank/DDBJ databases">
        <title>Genome-scale phylogeny and comparative genomics of the fungal order Sordariales.</title>
        <authorList>
            <consortium name="Lawrence Berkeley National Laboratory"/>
            <person name="Hensen N."/>
            <person name="Bonometti L."/>
            <person name="Westerberg I."/>
            <person name="Brannstrom I.O."/>
            <person name="Guillou S."/>
            <person name="Cros-Aarteil S."/>
            <person name="Calhoun S."/>
            <person name="Haridas S."/>
            <person name="Kuo A."/>
            <person name="Mondo S."/>
            <person name="Pangilinan J."/>
            <person name="Riley R."/>
            <person name="Labutti K."/>
            <person name="Andreopoulos B."/>
            <person name="Lipzen A."/>
            <person name="Chen C."/>
            <person name="Yanf M."/>
            <person name="Daum C."/>
            <person name="Ng V."/>
            <person name="Clum A."/>
            <person name="Steindorff A."/>
            <person name="Ohm R."/>
            <person name="Martin F."/>
            <person name="Silar P."/>
            <person name="Natvig D."/>
            <person name="Lalanne C."/>
            <person name="Gautier V."/>
            <person name="Ament-Velasquez S.L."/>
            <person name="Kruys A."/>
            <person name="Hutchinson M.I."/>
            <person name="Powell A.J."/>
            <person name="Barry K."/>
            <person name="Miller A.N."/>
            <person name="Grigoriev I.V."/>
            <person name="Debuchy R."/>
            <person name="Gladieux P."/>
            <person name="Thoren M.H."/>
            <person name="Johannesson H."/>
        </authorList>
    </citation>
    <scope>NUCLEOTIDE SEQUENCE</scope>
    <source>
        <strain evidence="1">CBS 540.89</strain>
    </source>
</reference>
<dbReference type="AlphaFoldDB" id="A0AA40AMU1"/>
<dbReference type="Proteomes" id="UP001172159">
    <property type="component" value="Unassembled WGS sequence"/>
</dbReference>
<comment type="caution">
    <text evidence="1">The sequence shown here is derived from an EMBL/GenBank/DDBJ whole genome shotgun (WGS) entry which is preliminary data.</text>
</comment>
<accession>A0AA40AMU1</accession>
<dbReference type="SUPFAM" id="SSF53448">
    <property type="entry name" value="Nucleotide-diphospho-sugar transferases"/>
    <property type="match status" value="1"/>
</dbReference>
<dbReference type="InterPro" id="IPR029044">
    <property type="entry name" value="Nucleotide-diphossugar_trans"/>
</dbReference>
<proteinExistence type="predicted"/>
<evidence type="ECO:0000313" key="2">
    <source>
        <dbReference type="Proteomes" id="UP001172159"/>
    </source>
</evidence>
<name>A0AA40AMU1_9PEZI</name>
<dbReference type="EMBL" id="JAUKTV010000013">
    <property type="protein sequence ID" value="KAK0718739.1"/>
    <property type="molecule type" value="Genomic_DNA"/>
</dbReference>
<gene>
    <name evidence="1" type="ORF">B0T21DRAFT_424635</name>
</gene>